<organism evidence="2 3">
    <name type="scientific">Nitrospira tepida</name>
    <dbReference type="NCBI Taxonomy" id="2973512"/>
    <lineage>
        <taxon>Bacteria</taxon>
        <taxon>Pseudomonadati</taxon>
        <taxon>Nitrospirota</taxon>
        <taxon>Nitrospiria</taxon>
        <taxon>Nitrospirales</taxon>
        <taxon>Nitrospiraceae</taxon>
        <taxon>Nitrospira</taxon>
    </lineage>
</organism>
<dbReference type="KEGG" id="nti:DNFV4_03768"/>
<accession>A0AA86T820</accession>
<dbReference type="Gene3D" id="3.40.50.1820">
    <property type="entry name" value="alpha/beta hydrolase"/>
    <property type="match status" value="1"/>
</dbReference>
<proteinExistence type="predicted"/>
<dbReference type="InterPro" id="IPR029058">
    <property type="entry name" value="AB_hydrolase_fold"/>
</dbReference>
<gene>
    <name evidence="2" type="ORF">DNFV4_03768</name>
</gene>
<evidence type="ECO:0000313" key="3">
    <source>
        <dbReference type="Proteomes" id="UP001179121"/>
    </source>
</evidence>
<feature type="signal peptide" evidence="1">
    <location>
        <begin position="1"/>
        <end position="26"/>
    </location>
</feature>
<evidence type="ECO:0000313" key="2">
    <source>
        <dbReference type="EMBL" id="CAI4033332.1"/>
    </source>
</evidence>
<reference evidence="2" key="1">
    <citation type="submission" date="2022-10" db="EMBL/GenBank/DDBJ databases">
        <authorList>
            <person name="Koch H."/>
        </authorList>
    </citation>
    <scope>NUCLEOTIDE SEQUENCE</scope>
    <source>
        <strain evidence="2">DNF</strain>
    </source>
</reference>
<dbReference type="SUPFAM" id="SSF53474">
    <property type="entry name" value="alpha/beta-Hydrolases"/>
    <property type="match status" value="1"/>
</dbReference>
<dbReference type="AlphaFoldDB" id="A0AA86T820"/>
<dbReference type="Proteomes" id="UP001179121">
    <property type="component" value="Chromosome"/>
</dbReference>
<dbReference type="RefSeq" id="WP_289270449.1">
    <property type="nucleotide sequence ID" value="NZ_OX365700.1"/>
</dbReference>
<protein>
    <recommendedName>
        <fullName evidence="4">Secreted protein</fullName>
    </recommendedName>
</protein>
<sequence length="757" mass="81500">MRSWNCSCLLVMCLAMVFWLSPSVAAQPDDVTERFDGHAFRWERIPAPAPAASLLDLGHHYRVRLAEEGKATEVQLPVKAQAIGAMDLSTLRWGRLDPGTKQYEVLDVPVVVSGKGTSVRLAQSGDYSLFGLPAEPLGKAAIGRVCAIEGRPTPAQIEPICTKIYCAGFKEVGPIGVSGDPGIPGMPPRPGPGGGDICERCMNRGGRLPEAIAECHLTKGIDVGIVLPPLFPLPVCQVSPASMVDPSEPGNYPVASTEYKFVDAINIPPNDPNTDVWATVRYPGAAAGPDAAIAPGTTKFPLVLYLHGNHGTVISGSSHVCGGSGPPVPNHDGYNYVLDRLASLGFIAVSINANDLNCKADRIPERGKLILEHLRRWKNWNDPGQPDADFGGRFYNRVDLNRIGLAGHSRGGEAVLSAYLENKNAGLGFGIKALHSIAPVDFHGLILEDVPYYVLLPAADGDVSSLAGARLYDRAAPRANPNKMPKMQSHVYGANHNWFNTVWFQDEGSPPGGTAGRLTQPQQQAVERVMAVAFFRQFLQGFTSARGLFTGTAAVASLAPAEIYRSYQDPVHLNVDDFEDLPANVALNSLGGSNAGVSLSPFGEFSFTQGSAFNPSFFQQTKGLIAGWNAAGDQFTLAIPASKKDVSAYRYLSFRITQVFDNGAVNPVGQDQDLDVGLEDELGNKIFLRVGTYDRIPFPYQRPSLIKSMLQTVRLGLVCFSCRTLVGVHTKAVVKIHFRFNRKAAGLVGIDSIQFTR</sequence>
<keyword evidence="3" id="KW-1185">Reference proteome</keyword>
<dbReference type="EMBL" id="OX365700">
    <property type="protein sequence ID" value="CAI4033332.1"/>
    <property type="molecule type" value="Genomic_DNA"/>
</dbReference>
<evidence type="ECO:0008006" key="4">
    <source>
        <dbReference type="Google" id="ProtNLM"/>
    </source>
</evidence>
<name>A0AA86T820_9BACT</name>
<keyword evidence="1" id="KW-0732">Signal</keyword>
<feature type="chain" id="PRO_5041721084" description="Secreted protein" evidence="1">
    <location>
        <begin position="27"/>
        <end position="757"/>
    </location>
</feature>
<evidence type="ECO:0000256" key="1">
    <source>
        <dbReference type="SAM" id="SignalP"/>
    </source>
</evidence>